<feature type="compositionally biased region" description="Acidic residues" evidence="1">
    <location>
        <begin position="73"/>
        <end position="107"/>
    </location>
</feature>
<dbReference type="PANTHER" id="PTHR36899:SF3">
    <property type="entry name" value="F13K23.8 PROTEIN"/>
    <property type="match status" value="1"/>
</dbReference>
<evidence type="ECO:0000313" key="3">
    <source>
        <dbReference type="Proteomes" id="UP000811246"/>
    </source>
</evidence>
<accession>A0A922JP75</accession>
<dbReference type="EMBL" id="CM031828">
    <property type="protein sequence ID" value="KAG6715582.1"/>
    <property type="molecule type" value="Genomic_DNA"/>
</dbReference>
<evidence type="ECO:0000256" key="1">
    <source>
        <dbReference type="SAM" id="MobiDB-lite"/>
    </source>
</evidence>
<sequence>MAEINHQEEPTLSAKRKPDLTCEGNPKKTTKLEAPPDNNIGSSVFKEENNFLESSEHNSSTAQKKDCKFETDLLAEAEAEDEDEDEDEDDYEDEEEDEDEEDEDSEDGNGNAEVDQRGKGMVRDDKGKGKLILEDEDEDDGSDISNGESDLSDDPLAEVDLDNILPSRTRKRTIQPGVYIASDLGNNDDDGDGGDA</sequence>
<name>A0A922JP75_CARIL</name>
<gene>
    <name evidence="2" type="ORF">I3842_04G002200</name>
</gene>
<feature type="region of interest" description="Disordered" evidence="1">
    <location>
        <begin position="1"/>
        <end position="196"/>
    </location>
</feature>
<feature type="compositionally biased region" description="Acidic residues" evidence="1">
    <location>
        <begin position="150"/>
        <end position="161"/>
    </location>
</feature>
<dbReference type="Proteomes" id="UP000811246">
    <property type="component" value="Chromosome 4"/>
</dbReference>
<proteinExistence type="predicted"/>
<dbReference type="AlphaFoldDB" id="A0A922JP75"/>
<feature type="compositionally biased region" description="Basic and acidic residues" evidence="1">
    <location>
        <begin position="114"/>
        <end position="133"/>
    </location>
</feature>
<dbReference type="PANTHER" id="PTHR36899">
    <property type="entry name" value="OS04G0395700 PROTEIN"/>
    <property type="match status" value="1"/>
</dbReference>
<organism evidence="2 3">
    <name type="scientific">Carya illinoinensis</name>
    <name type="common">Pecan</name>
    <dbReference type="NCBI Taxonomy" id="32201"/>
    <lineage>
        <taxon>Eukaryota</taxon>
        <taxon>Viridiplantae</taxon>
        <taxon>Streptophyta</taxon>
        <taxon>Embryophyta</taxon>
        <taxon>Tracheophyta</taxon>
        <taxon>Spermatophyta</taxon>
        <taxon>Magnoliopsida</taxon>
        <taxon>eudicotyledons</taxon>
        <taxon>Gunneridae</taxon>
        <taxon>Pentapetalae</taxon>
        <taxon>rosids</taxon>
        <taxon>fabids</taxon>
        <taxon>Fagales</taxon>
        <taxon>Juglandaceae</taxon>
        <taxon>Carya</taxon>
    </lineage>
</organism>
<feature type="compositionally biased region" description="Acidic residues" evidence="1">
    <location>
        <begin position="186"/>
        <end position="196"/>
    </location>
</feature>
<protein>
    <submittedName>
        <fullName evidence="2">Uncharacterized protein</fullName>
    </submittedName>
</protein>
<evidence type="ECO:0000313" key="2">
    <source>
        <dbReference type="EMBL" id="KAG6715581.1"/>
    </source>
</evidence>
<dbReference type="EMBL" id="CM031828">
    <property type="protein sequence ID" value="KAG6715581.1"/>
    <property type="molecule type" value="Genomic_DNA"/>
</dbReference>
<feature type="compositionally biased region" description="Polar residues" evidence="1">
    <location>
        <begin position="51"/>
        <end position="62"/>
    </location>
</feature>
<comment type="caution">
    <text evidence="2">The sequence shown here is derived from an EMBL/GenBank/DDBJ whole genome shotgun (WGS) entry which is preliminary data.</text>
</comment>
<reference evidence="2" key="1">
    <citation type="submission" date="2021-01" db="EMBL/GenBank/DDBJ databases">
        <authorList>
            <person name="Lovell J.T."/>
            <person name="Bentley N."/>
            <person name="Bhattarai G."/>
            <person name="Jenkins J.W."/>
            <person name="Sreedasyam A."/>
            <person name="Alarcon Y."/>
            <person name="Bock C."/>
            <person name="Boston L."/>
            <person name="Carlson J."/>
            <person name="Cervantes K."/>
            <person name="Clermont K."/>
            <person name="Krom N."/>
            <person name="Kubenka K."/>
            <person name="Mamidi S."/>
            <person name="Mattison C."/>
            <person name="Monteros M."/>
            <person name="Pisani C."/>
            <person name="Plott C."/>
            <person name="Rajasekar S."/>
            <person name="Rhein H.S."/>
            <person name="Rohla C."/>
            <person name="Song M."/>
            <person name="Hilaire R.S."/>
            <person name="Shu S."/>
            <person name="Wells L."/>
            <person name="Wang X."/>
            <person name="Webber J."/>
            <person name="Heerema R.J."/>
            <person name="Klein P."/>
            <person name="Conner P."/>
            <person name="Grauke L."/>
            <person name="Grimwood J."/>
            <person name="Schmutz J."/>
            <person name="Randall J.J."/>
        </authorList>
    </citation>
    <scope>NUCLEOTIDE SEQUENCE</scope>
    <source>
        <tissue evidence="2">Leaf</tissue>
    </source>
</reference>